<dbReference type="EMBL" id="MNPJ01000020">
    <property type="protein sequence ID" value="OQS54393.1"/>
    <property type="molecule type" value="Genomic_DNA"/>
</dbReference>
<dbReference type="Proteomes" id="UP000192758">
    <property type="component" value="Unassembled WGS sequence"/>
</dbReference>
<dbReference type="AlphaFoldDB" id="A0A1W0E590"/>
<organism evidence="1 2">
    <name type="scientific">Ecytonucleospora hepatopenaei</name>
    <dbReference type="NCBI Taxonomy" id="646526"/>
    <lineage>
        <taxon>Eukaryota</taxon>
        <taxon>Fungi</taxon>
        <taxon>Fungi incertae sedis</taxon>
        <taxon>Microsporidia</taxon>
        <taxon>Enterocytozoonidae</taxon>
        <taxon>Ecytonucleospora</taxon>
    </lineage>
</organism>
<evidence type="ECO:0000313" key="2">
    <source>
        <dbReference type="Proteomes" id="UP000192758"/>
    </source>
</evidence>
<reference evidence="1 2" key="1">
    <citation type="journal article" date="2017" name="Environ. Microbiol.">
        <title>Decay of the glycolytic pathway and adaptation to intranuclear parasitism within Enterocytozoonidae microsporidia.</title>
        <authorList>
            <person name="Wiredu Boakye D."/>
            <person name="Jaroenlak P."/>
            <person name="Prachumwat A."/>
            <person name="Williams T.A."/>
            <person name="Bateman K.S."/>
            <person name="Itsathitphaisarn O."/>
            <person name="Sritunyalucksana K."/>
            <person name="Paszkiewicz K.H."/>
            <person name="Moore K.A."/>
            <person name="Stentiford G.D."/>
            <person name="Williams B.A."/>
        </authorList>
    </citation>
    <scope>NUCLEOTIDE SEQUENCE [LARGE SCALE GENOMIC DNA]</scope>
    <source>
        <strain evidence="1 2">TH1</strain>
    </source>
</reference>
<proteinExistence type="predicted"/>
<accession>A0A1W0E590</accession>
<name>A0A1W0E590_9MICR</name>
<sequence>MLISFFMLEKSKNGVSVRREIPLPFLSSTLLIKTLSFFMATSSLSDSLEEISAKFKAFPSGPVRTKACLDSSALCLSLLELELELECM</sequence>
<evidence type="ECO:0000313" key="1">
    <source>
        <dbReference type="EMBL" id="OQS54393.1"/>
    </source>
</evidence>
<gene>
    <name evidence="1" type="ORF">EHP00_1085</name>
</gene>
<comment type="caution">
    <text evidence="1">The sequence shown here is derived from an EMBL/GenBank/DDBJ whole genome shotgun (WGS) entry which is preliminary data.</text>
</comment>
<dbReference type="VEuPathDB" id="MicrosporidiaDB:EHP00_1085"/>
<keyword evidence="2" id="KW-1185">Reference proteome</keyword>
<protein>
    <submittedName>
        <fullName evidence="1">Uncharacterized protein</fullName>
    </submittedName>
</protein>